<evidence type="ECO:0000256" key="1">
    <source>
        <dbReference type="ARBA" id="ARBA00022670"/>
    </source>
</evidence>
<dbReference type="CDD" id="cd04280">
    <property type="entry name" value="ZnMc_astacin_like"/>
    <property type="match status" value="1"/>
</dbReference>
<dbReference type="InterPro" id="IPR001506">
    <property type="entry name" value="Peptidase_M12A"/>
</dbReference>
<keyword evidence="1 6" id="KW-0645">Protease</keyword>
<evidence type="ECO:0000256" key="5">
    <source>
        <dbReference type="ARBA" id="ARBA00023049"/>
    </source>
</evidence>
<dbReference type="InterPro" id="IPR006026">
    <property type="entry name" value="Peptidase_Metallo"/>
</dbReference>
<reference evidence="8" key="1">
    <citation type="journal article" date="2024" name="Antonie Van Leeuwenhoek">
        <title>Isoptericola haloaureus sp. nov., a dimorphic actinobacterium isolated from mangrove sediments of southeast India, implicating biosaline agricultural significance through nitrogen fixation and salt tolerance genes.</title>
        <authorList>
            <person name="Prathaban M."/>
            <person name="Prathiviraj R."/>
            <person name="Ravichandran M."/>
            <person name="Natarajan S.D."/>
            <person name="Sobanaa M."/>
            <person name="Hari Krishna Kumar S."/>
            <person name="Chandrasekar V."/>
            <person name="Selvin J."/>
        </authorList>
    </citation>
    <scope>NUCLEOTIDE SEQUENCE</scope>
    <source>
        <strain evidence="8">MP1014</strain>
    </source>
</reference>
<dbReference type="PANTHER" id="PTHR10127">
    <property type="entry name" value="DISCOIDIN, CUB, EGF, LAMININ , AND ZINC METALLOPROTEASE DOMAIN CONTAINING"/>
    <property type="match status" value="1"/>
</dbReference>
<gene>
    <name evidence="8" type="primary">legP</name>
    <name evidence="8" type="ORF">V5O49_01175</name>
</gene>
<feature type="active site" evidence="6">
    <location>
        <position position="178"/>
    </location>
</feature>
<comment type="caution">
    <text evidence="6">Lacks conserved residue(s) required for the propagation of feature annotation.</text>
</comment>
<proteinExistence type="predicted"/>
<keyword evidence="9" id="KW-1185">Reference proteome</keyword>
<protein>
    <submittedName>
        <fullName evidence="8">Dot/Icm T4SS effector Zinc-dependent metalloprotease LegP</fullName>
    </submittedName>
</protein>
<dbReference type="InterPro" id="IPR024079">
    <property type="entry name" value="MetalloPept_cat_dom_sf"/>
</dbReference>
<accession>A0ABU7Z2L5</accession>
<keyword evidence="5 6" id="KW-0482">Metalloprotease</keyword>
<evidence type="ECO:0000313" key="9">
    <source>
        <dbReference type="Proteomes" id="UP001310387"/>
    </source>
</evidence>
<dbReference type="SUPFAM" id="SSF55486">
    <property type="entry name" value="Metalloproteases ('zincins'), catalytic domain"/>
    <property type="match status" value="1"/>
</dbReference>
<feature type="binding site" evidence="6">
    <location>
        <position position="177"/>
    </location>
    <ligand>
        <name>Zn(2+)</name>
        <dbReference type="ChEBI" id="CHEBI:29105"/>
        <note>catalytic</note>
    </ligand>
</feature>
<feature type="binding site" evidence="6">
    <location>
        <position position="187"/>
    </location>
    <ligand>
        <name>Zn(2+)</name>
        <dbReference type="ChEBI" id="CHEBI:29105"/>
        <note>catalytic</note>
    </ligand>
</feature>
<dbReference type="RefSeq" id="WP_332900626.1">
    <property type="nucleotide sequence ID" value="NZ_JBAGLP010000099.1"/>
</dbReference>
<dbReference type="PRINTS" id="PR00480">
    <property type="entry name" value="ASTACIN"/>
</dbReference>
<dbReference type="Gene3D" id="3.40.390.10">
    <property type="entry name" value="Collagenase (Catalytic Domain)"/>
    <property type="match status" value="1"/>
</dbReference>
<evidence type="ECO:0000256" key="4">
    <source>
        <dbReference type="ARBA" id="ARBA00022833"/>
    </source>
</evidence>
<feature type="domain" description="Peptidase M12A" evidence="7">
    <location>
        <begin position="84"/>
        <end position="277"/>
    </location>
</feature>
<dbReference type="NCBIfam" id="NF045530">
    <property type="entry name" value="LegP"/>
    <property type="match status" value="1"/>
</dbReference>
<dbReference type="GO" id="GO:0008237">
    <property type="term" value="F:metallopeptidase activity"/>
    <property type="evidence" value="ECO:0007669"/>
    <property type="project" value="UniProtKB-KW"/>
</dbReference>
<dbReference type="PROSITE" id="PS51864">
    <property type="entry name" value="ASTACIN"/>
    <property type="match status" value="1"/>
</dbReference>
<comment type="caution">
    <text evidence="8">The sequence shown here is derived from an EMBL/GenBank/DDBJ whole genome shotgun (WGS) entry which is preliminary data.</text>
</comment>
<dbReference type="PANTHER" id="PTHR10127:SF780">
    <property type="entry name" value="METALLOENDOPEPTIDASE"/>
    <property type="match status" value="1"/>
</dbReference>
<evidence type="ECO:0000259" key="7">
    <source>
        <dbReference type="PROSITE" id="PS51864"/>
    </source>
</evidence>
<keyword evidence="2 6" id="KW-0479">Metal-binding</keyword>
<keyword evidence="4 6" id="KW-0862">Zinc</keyword>
<dbReference type="Pfam" id="PF01400">
    <property type="entry name" value="Astacin"/>
    <property type="match status" value="1"/>
</dbReference>
<feature type="binding site" evidence="6">
    <location>
        <position position="181"/>
    </location>
    <ligand>
        <name>Zn(2+)</name>
        <dbReference type="ChEBI" id="CHEBI:29105"/>
        <note>catalytic</note>
    </ligand>
</feature>
<evidence type="ECO:0000256" key="6">
    <source>
        <dbReference type="PROSITE-ProRule" id="PRU01211"/>
    </source>
</evidence>
<evidence type="ECO:0000256" key="2">
    <source>
        <dbReference type="ARBA" id="ARBA00022723"/>
    </source>
</evidence>
<dbReference type="InterPro" id="IPR034035">
    <property type="entry name" value="Astacin-like_dom"/>
</dbReference>
<dbReference type="EMBL" id="JBAGLP010000099">
    <property type="protein sequence ID" value="MEG3613729.1"/>
    <property type="molecule type" value="Genomic_DNA"/>
</dbReference>
<organism evidence="8 9">
    <name type="scientific">Isoptericola haloaureus</name>
    <dbReference type="NCBI Taxonomy" id="1542902"/>
    <lineage>
        <taxon>Bacteria</taxon>
        <taxon>Bacillati</taxon>
        <taxon>Actinomycetota</taxon>
        <taxon>Actinomycetes</taxon>
        <taxon>Micrococcales</taxon>
        <taxon>Promicromonosporaceae</taxon>
        <taxon>Isoptericola</taxon>
    </lineage>
</organism>
<dbReference type="Proteomes" id="UP001310387">
    <property type="component" value="Unassembled WGS sequence"/>
</dbReference>
<comment type="cofactor">
    <cofactor evidence="6">
        <name>Zn(2+)</name>
        <dbReference type="ChEBI" id="CHEBI:29105"/>
    </cofactor>
    <text evidence="6">Binds 1 zinc ion per subunit.</text>
</comment>
<evidence type="ECO:0000313" key="8">
    <source>
        <dbReference type="EMBL" id="MEG3613729.1"/>
    </source>
</evidence>
<reference evidence="8" key="2">
    <citation type="submission" date="2024-02" db="EMBL/GenBank/DDBJ databases">
        <authorList>
            <person name="Prathaban M."/>
            <person name="Mythili R."/>
            <person name="Sharmila Devi N."/>
            <person name="Sobanaa M."/>
            <person name="Prathiviraj R."/>
            <person name="Selvin J."/>
        </authorList>
    </citation>
    <scope>NUCLEOTIDE SEQUENCE</scope>
    <source>
        <strain evidence="8">MP1014</strain>
    </source>
</reference>
<evidence type="ECO:0000256" key="3">
    <source>
        <dbReference type="ARBA" id="ARBA00022801"/>
    </source>
</evidence>
<sequence length="347" mass="37915">MTDDSAGSAQQMEEDNVGLLGGDDVRTGLVVLSSGETRAVQYAAVDGLAVFEGDIVLGTVDEMESATAQLSGRAQAGDDVAHGVVHPSQSRRWPNALMPYEIDPAVTNGEARVAAAIQHWEQNTHMRFVRRTSANASQYPNYVRVIRGDGCWSKVGMRGGKQELSLADGCGFGAAVHEFGHAWGIWHEQSREDRDGFVTIRWANITSGKEHNFNQHISDGNDVGAYDYGSIMHYGRFAFSKNGQPTITPKQSGVTIGQRSGLSAGDIATVHHMYRLWHTHMTVAQTYATSGSKNAWVNLVGMGWRRIDPNASDGVTDVFAQAVWARAEGRKLTVYADGRHIYRAYML</sequence>
<name>A0ABU7Z2L5_9MICO</name>
<keyword evidence="3 6" id="KW-0378">Hydrolase</keyword>
<dbReference type="SMART" id="SM00235">
    <property type="entry name" value="ZnMc"/>
    <property type="match status" value="1"/>
</dbReference>